<accession>A0A316AFV7</accession>
<evidence type="ECO:0000259" key="2">
    <source>
        <dbReference type="Pfam" id="PF01636"/>
    </source>
</evidence>
<dbReference type="Pfam" id="PF01636">
    <property type="entry name" value="APH"/>
    <property type="match status" value="1"/>
</dbReference>
<keyword evidence="3" id="KW-0418">Kinase</keyword>
<proteinExistence type="inferred from homology"/>
<dbReference type="PANTHER" id="PTHR21064">
    <property type="entry name" value="AMINOGLYCOSIDE PHOSPHOTRANSFERASE DOMAIN-CONTAINING PROTEIN-RELATED"/>
    <property type="match status" value="1"/>
</dbReference>
<dbReference type="PANTHER" id="PTHR21064:SF6">
    <property type="entry name" value="AMINOGLYCOSIDE PHOSPHOTRANSFERASE DOMAIN-CONTAINING PROTEIN"/>
    <property type="match status" value="1"/>
</dbReference>
<keyword evidence="4" id="KW-1185">Reference proteome</keyword>
<keyword evidence="3" id="KW-0808">Transferase</keyword>
<evidence type="ECO:0000313" key="3">
    <source>
        <dbReference type="EMBL" id="PWJ55794.1"/>
    </source>
</evidence>
<gene>
    <name evidence="3" type="ORF">BXY45_102160</name>
</gene>
<name>A0A316AFV7_9ACTN</name>
<comment type="similarity">
    <text evidence="1">Belongs to the pseudomonas-type ThrB family.</text>
</comment>
<dbReference type="Proteomes" id="UP000245469">
    <property type="component" value="Unassembled WGS sequence"/>
</dbReference>
<comment type="caution">
    <text evidence="3">The sequence shown here is derived from an EMBL/GenBank/DDBJ whole genome shotgun (WGS) entry which is preliminary data.</text>
</comment>
<dbReference type="Gene3D" id="3.90.1200.10">
    <property type="match status" value="1"/>
</dbReference>
<evidence type="ECO:0000256" key="1">
    <source>
        <dbReference type="ARBA" id="ARBA00038240"/>
    </source>
</evidence>
<protein>
    <submittedName>
        <fullName evidence="3">Ser/Thr protein kinase RdoA (MazF antagonist)</fullName>
    </submittedName>
</protein>
<dbReference type="SUPFAM" id="SSF56112">
    <property type="entry name" value="Protein kinase-like (PK-like)"/>
    <property type="match status" value="1"/>
</dbReference>
<sequence length="366" mass="40227">MVTAMTAPGGEPVPEEGQPRTEVSLHAFDALSQGAPAPYWLHRGVCAAWGLEPMRVDMPLITVSENATFRLDLDGRPVGVVRVSQPGYVGGPAAIASELAWLGALHSLDEVRLIDPVLTLRGGFTAVVKDTRGHGWACVSTRFVNGSPLEDLDDPASCYRTIGRWSALFHAHSRQWEAPHDFERFTWSIPDLVGPTARWGPWEPAVEHLEDELLLGRAQNRALELLADLPAEPPHWGLIHADLRPSNIMADDDGALTVIDFDDCGFGYYLYDFAAALSFVEHEPYAPAMAQAWVAGYREVAPLSEADLLHACALSMLRRVQMLGWTTGHRADALPPGLFDAQLPGSLECARRFLDDPLWLLRSRSQ</sequence>
<dbReference type="InterPro" id="IPR002575">
    <property type="entry name" value="Aminoglycoside_PTrfase"/>
</dbReference>
<evidence type="ECO:0000313" key="4">
    <source>
        <dbReference type="Proteomes" id="UP000245469"/>
    </source>
</evidence>
<feature type="domain" description="Aminoglycoside phosphotransferase" evidence="2">
    <location>
        <begin position="65"/>
        <end position="303"/>
    </location>
</feature>
<reference evidence="3 4" key="1">
    <citation type="submission" date="2018-03" db="EMBL/GenBank/DDBJ databases">
        <title>Genomic Encyclopedia of Archaeal and Bacterial Type Strains, Phase II (KMG-II): from individual species to whole genera.</title>
        <authorList>
            <person name="Goeker M."/>
        </authorList>
    </citation>
    <scope>NUCLEOTIDE SEQUENCE [LARGE SCALE GENOMIC DNA]</scope>
    <source>
        <strain evidence="3 4">DSM 44889</strain>
    </source>
</reference>
<organism evidence="3 4">
    <name type="scientific">Quadrisphaera granulorum</name>
    <dbReference type="NCBI Taxonomy" id="317664"/>
    <lineage>
        <taxon>Bacteria</taxon>
        <taxon>Bacillati</taxon>
        <taxon>Actinomycetota</taxon>
        <taxon>Actinomycetes</taxon>
        <taxon>Kineosporiales</taxon>
        <taxon>Kineosporiaceae</taxon>
        <taxon>Quadrisphaera</taxon>
    </lineage>
</organism>
<dbReference type="AlphaFoldDB" id="A0A316AFV7"/>
<dbReference type="GO" id="GO:0019202">
    <property type="term" value="F:amino acid kinase activity"/>
    <property type="evidence" value="ECO:0007669"/>
    <property type="project" value="TreeGrafter"/>
</dbReference>
<dbReference type="EMBL" id="QGDQ01000002">
    <property type="protein sequence ID" value="PWJ55794.1"/>
    <property type="molecule type" value="Genomic_DNA"/>
</dbReference>
<dbReference type="InterPro" id="IPR050249">
    <property type="entry name" value="Pseudomonas-type_ThrB"/>
</dbReference>
<dbReference type="InterPro" id="IPR011009">
    <property type="entry name" value="Kinase-like_dom_sf"/>
</dbReference>